<proteinExistence type="predicted"/>
<name>A0A0K0ETW2_STRVS</name>
<evidence type="ECO:0000313" key="2">
    <source>
        <dbReference type="WBParaSite" id="SVE_0000491450.1"/>
    </source>
</evidence>
<keyword evidence="1" id="KW-1185">Reference proteome</keyword>
<dbReference type="Proteomes" id="UP000035680">
    <property type="component" value="Unassembled WGS sequence"/>
</dbReference>
<organism evidence="1 2">
    <name type="scientific">Strongyloides venezuelensis</name>
    <name type="common">Threadworm</name>
    <dbReference type="NCBI Taxonomy" id="75913"/>
    <lineage>
        <taxon>Eukaryota</taxon>
        <taxon>Metazoa</taxon>
        <taxon>Ecdysozoa</taxon>
        <taxon>Nematoda</taxon>
        <taxon>Chromadorea</taxon>
        <taxon>Rhabditida</taxon>
        <taxon>Tylenchina</taxon>
        <taxon>Panagrolaimomorpha</taxon>
        <taxon>Strongyloidoidea</taxon>
        <taxon>Strongyloididae</taxon>
        <taxon>Strongyloides</taxon>
    </lineage>
</organism>
<accession>A0A0K0ETW2</accession>
<reference evidence="2" key="2">
    <citation type="submission" date="2015-08" db="UniProtKB">
        <authorList>
            <consortium name="WormBaseParasite"/>
        </authorList>
    </citation>
    <scope>IDENTIFICATION</scope>
</reference>
<reference evidence="1" key="1">
    <citation type="submission" date="2014-07" db="EMBL/GenBank/DDBJ databases">
        <authorList>
            <person name="Martin A.A"/>
            <person name="De Silva N."/>
        </authorList>
    </citation>
    <scope>NUCLEOTIDE SEQUENCE</scope>
</reference>
<protein>
    <submittedName>
        <fullName evidence="2">LysR family transcriptional regulator</fullName>
    </submittedName>
</protein>
<dbReference type="AlphaFoldDB" id="A0A0K0ETW2"/>
<evidence type="ECO:0000313" key="1">
    <source>
        <dbReference type="Proteomes" id="UP000035680"/>
    </source>
</evidence>
<dbReference type="WBParaSite" id="SVE_0000491450.1">
    <property type="protein sequence ID" value="SVE_0000491450.1"/>
    <property type="gene ID" value="SVE_0000491450"/>
</dbReference>
<sequence>LISSYKCKIWRNYSIRKSNLLFTIVNDISNFYNI</sequence>